<evidence type="ECO:0000256" key="3">
    <source>
        <dbReference type="ARBA" id="ARBA00023125"/>
    </source>
</evidence>
<keyword evidence="2" id="KW-0805">Transcription regulation</keyword>
<accession>A0A0R3BFE3</accession>
<evidence type="ECO:0000313" key="8">
    <source>
        <dbReference type="Proteomes" id="UP000552560"/>
    </source>
</evidence>
<dbReference type="Gene3D" id="1.10.10.60">
    <property type="entry name" value="Homeodomain-like"/>
    <property type="match status" value="2"/>
</dbReference>
<comment type="function">
    <text evidence="5">Regulatory protein of the TOL plasmid xyl operons. XylS activates the xylXYZLTEGFJQKIH operon required for the degradation of toluene, m-xylene and p-xylene.</text>
</comment>
<dbReference type="SMART" id="SM00342">
    <property type="entry name" value="HTH_ARAC"/>
    <property type="match status" value="1"/>
</dbReference>
<comment type="subcellular location">
    <subcellularLocation>
        <location evidence="1">Cytoplasm</location>
    </subcellularLocation>
</comment>
<comment type="caution">
    <text evidence="7">The sequence shown here is derived from an EMBL/GenBank/DDBJ whole genome shotgun (WGS) entry which is preliminary data.</text>
</comment>
<dbReference type="InterPro" id="IPR050204">
    <property type="entry name" value="AraC_XylS_family_regulators"/>
</dbReference>
<dbReference type="InterPro" id="IPR018060">
    <property type="entry name" value="HTH_AraC"/>
</dbReference>
<sequence>MDTLSDVVALLKSHRSYFAGLKAGGDWALDFPPPEGIKFNAVVEGKCWLEVEGMPVPMPLSEGDCFLLTQNRPWRLSSNLALEGVDARAVYRDAVGGIARLGETVDLFLIGGRFSYGDDARLLLEGLPPVVRISARSEQASVLRWCLDRLAREYASPMQGAALMTEHLAQMMLVQILRLYQSSMGATTTGWLAALNDPRLAPVLQQIHAAPARRWTLSDMAGVASQSRSTFALHFKQRVGMAPQEYLTRWRMHLALQALNTSARSVSCIGQSLGYQSDSAFSSAFKRLMNCSPREYRERKHAPLGV</sequence>
<evidence type="ECO:0000256" key="4">
    <source>
        <dbReference type="ARBA" id="ARBA00023163"/>
    </source>
</evidence>
<dbReference type="Proteomes" id="UP000552560">
    <property type="component" value="Unassembled WGS sequence"/>
</dbReference>
<name>A0A0R3BFE3_PSEVE</name>
<dbReference type="RefSeq" id="WP_046383354.1">
    <property type="nucleotide sequence ID" value="NZ_CBDFBJ010000242.1"/>
</dbReference>
<dbReference type="PROSITE" id="PS01124">
    <property type="entry name" value="HTH_ARAC_FAMILY_2"/>
    <property type="match status" value="1"/>
</dbReference>
<dbReference type="PANTHER" id="PTHR46796:SF7">
    <property type="entry name" value="ARAC FAMILY TRANSCRIPTIONAL REGULATOR"/>
    <property type="match status" value="1"/>
</dbReference>
<evidence type="ECO:0000313" key="7">
    <source>
        <dbReference type="EMBL" id="NMX95845.1"/>
    </source>
</evidence>
<dbReference type="GO" id="GO:0003700">
    <property type="term" value="F:DNA-binding transcription factor activity"/>
    <property type="evidence" value="ECO:0007669"/>
    <property type="project" value="InterPro"/>
</dbReference>
<evidence type="ECO:0000259" key="6">
    <source>
        <dbReference type="PROSITE" id="PS01124"/>
    </source>
</evidence>
<evidence type="ECO:0000256" key="2">
    <source>
        <dbReference type="ARBA" id="ARBA00023015"/>
    </source>
</evidence>
<dbReference type="GO" id="GO:0043565">
    <property type="term" value="F:sequence-specific DNA binding"/>
    <property type="evidence" value="ECO:0007669"/>
    <property type="project" value="InterPro"/>
</dbReference>
<dbReference type="AlphaFoldDB" id="A0A0R3BFE3"/>
<evidence type="ECO:0000256" key="1">
    <source>
        <dbReference type="ARBA" id="ARBA00004496"/>
    </source>
</evidence>
<dbReference type="GO" id="GO:0009893">
    <property type="term" value="P:positive regulation of metabolic process"/>
    <property type="evidence" value="ECO:0007669"/>
    <property type="project" value="UniProtKB-ARBA"/>
</dbReference>
<gene>
    <name evidence="7" type="ORF">HBO43_04470</name>
</gene>
<dbReference type="InterPro" id="IPR018062">
    <property type="entry name" value="HTH_AraC-typ_CS"/>
</dbReference>
<dbReference type="OrthoDB" id="9783876at2"/>
<dbReference type="PROSITE" id="PS00041">
    <property type="entry name" value="HTH_ARAC_FAMILY_1"/>
    <property type="match status" value="1"/>
</dbReference>
<dbReference type="SUPFAM" id="SSF46689">
    <property type="entry name" value="Homeodomain-like"/>
    <property type="match status" value="2"/>
</dbReference>
<protein>
    <submittedName>
        <fullName evidence="7">AraC family transcriptional regulator</fullName>
    </submittedName>
</protein>
<dbReference type="Pfam" id="PF12852">
    <property type="entry name" value="Cupin_6"/>
    <property type="match status" value="1"/>
</dbReference>
<dbReference type="GO" id="GO:0005737">
    <property type="term" value="C:cytoplasm"/>
    <property type="evidence" value="ECO:0007669"/>
    <property type="project" value="UniProtKB-SubCell"/>
</dbReference>
<dbReference type="Pfam" id="PF12833">
    <property type="entry name" value="HTH_18"/>
    <property type="match status" value="1"/>
</dbReference>
<proteinExistence type="predicted"/>
<evidence type="ECO:0000256" key="5">
    <source>
        <dbReference type="ARBA" id="ARBA00037345"/>
    </source>
</evidence>
<feature type="domain" description="HTH araC/xylS-type" evidence="6">
    <location>
        <begin position="201"/>
        <end position="299"/>
    </location>
</feature>
<dbReference type="KEGG" id="pvr:PverR02_14970"/>
<dbReference type="EMBL" id="JAAQWE010000003">
    <property type="protein sequence ID" value="NMX95845.1"/>
    <property type="molecule type" value="Genomic_DNA"/>
</dbReference>
<keyword evidence="3" id="KW-0238">DNA-binding</keyword>
<dbReference type="PANTHER" id="PTHR46796">
    <property type="entry name" value="HTH-TYPE TRANSCRIPTIONAL ACTIVATOR RHAS-RELATED"/>
    <property type="match status" value="1"/>
</dbReference>
<reference evidence="7 8" key="1">
    <citation type="journal article" date="2020" name="Front. Microbiol.">
        <title>Genetic Organization of the aprX-lipA2 Operon Affects the Proteolytic Potential of Pseudomonas Species in Milk.</title>
        <authorList>
            <person name="Maier C."/>
            <person name="Huptas C."/>
            <person name="von Neubeck M."/>
            <person name="Scherer S."/>
            <person name="Wenning M."/>
            <person name="Lucking G."/>
        </authorList>
    </citation>
    <scope>NUCLEOTIDE SEQUENCE [LARGE SCALE GENOMIC DNA]</scope>
    <source>
        <strain evidence="7 8">WS 4671</strain>
    </source>
</reference>
<organism evidence="7 8">
    <name type="scientific">Pseudomonas veronii</name>
    <dbReference type="NCBI Taxonomy" id="76761"/>
    <lineage>
        <taxon>Bacteria</taxon>
        <taxon>Pseudomonadati</taxon>
        <taxon>Pseudomonadota</taxon>
        <taxon>Gammaproteobacteria</taxon>
        <taxon>Pseudomonadales</taxon>
        <taxon>Pseudomonadaceae</taxon>
        <taxon>Pseudomonas</taxon>
    </lineage>
</organism>
<keyword evidence="4" id="KW-0804">Transcription</keyword>
<dbReference type="GeneID" id="47556455"/>
<dbReference type="InterPro" id="IPR032783">
    <property type="entry name" value="AraC_lig"/>
</dbReference>
<dbReference type="InterPro" id="IPR009057">
    <property type="entry name" value="Homeodomain-like_sf"/>
</dbReference>